<dbReference type="Proteomes" id="UP000189580">
    <property type="component" value="Chromosome c"/>
</dbReference>
<feature type="compositionally biased region" description="Low complexity" evidence="1">
    <location>
        <begin position="132"/>
        <end position="144"/>
    </location>
</feature>
<dbReference type="PANTHER" id="PTHR46424:SF1">
    <property type="entry name" value="UBX DOMAIN-CONTAINING PROTEIN 4"/>
    <property type="match status" value="1"/>
</dbReference>
<dbReference type="RefSeq" id="XP_018733713.1">
    <property type="nucleotide sequence ID" value="XM_018881088.1"/>
</dbReference>
<feature type="compositionally biased region" description="Basic and acidic residues" evidence="1">
    <location>
        <begin position="334"/>
        <end position="344"/>
    </location>
</feature>
<dbReference type="InterPro" id="IPR001012">
    <property type="entry name" value="UBX_dom"/>
</dbReference>
<name>A0A167C5C8_9ASCO</name>
<sequence length="608" mass="64534">MSNSSSSLFRVSFRRFAMGGQAREPASGEFYPKRAREPGAESYIQTKFVPLEVVAGSQQYVFFSQVFPVAKIPSIFIINQSVVVDRFDSEVDAQEFLDRLAQADQGLVRGVRDVSGNTSGAGNDTGSTANVQNQSSLDSSNGSSLDQNAIAAAAAAAVAALTGRSGSASGLPAGSSASVPSVSSVTPSAGSDSSNSTGAGNSTADDSAVTRGSDAATDRSASTSHNNTISTSGSGSTTTSTNSASNSGANDVSSSSPEPTNPPVPRKEKSSTPTNSVAASASTNTSNTHSSSTSSSSGLSDTQRYQIQLRKQRQADAEERKRILRLLETDREERRAQRLHHQQEQQDVPLAAESTTIPQKKKQTRSLSLSQSNQCALVIRLFDGQALKNIFNNSDTLDIVRKWVDENRTDSEDPYQFYQTFPKRSFGPGEENSTLLELDLCPSSTLILKPAENVLNAYSSSYSPSAWLQGGTRTISDAIYTFLGIGYKPPPPAPSEPSDEPSRSASPVPNPRRSGYSTPLPTPRPSDNTNPSSPSPPKSENPAPATLLSANSFSQPRDDVHPSKPNSISSSRSSSAVNVRTLHDNDDAKDDRLTYNGNQLNLEDDNNS</sequence>
<feature type="region of interest" description="Disordered" evidence="1">
    <location>
        <begin position="489"/>
        <end position="608"/>
    </location>
</feature>
<dbReference type="GO" id="GO:0036503">
    <property type="term" value="P:ERAD pathway"/>
    <property type="evidence" value="ECO:0007669"/>
    <property type="project" value="TreeGrafter"/>
</dbReference>
<dbReference type="Pfam" id="PF00789">
    <property type="entry name" value="UBX"/>
    <property type="match status" value="1"/>
</dbReference>
<dbReference type="GeneID" id="30036127"/>
<dbReference type="GO" id="GO:0005783">
    <property type="term" value="C:endoplasmic reticulum"/>
    <property type="evidence" value="ECO:0007669"/>
    <property type="project" value="TreeGrafter"/>
</dbReference>
<dbReference type="InterPro" id="IPR029071">
    <property type="entry name" value="Ubiquitin-like_domsf"/>
</dbReference>
<dbReference type="CDD" id="cd01767">
    <property type="entry name" value="UBX"/>
    <property type="match status" value="1"/>
</dbReference>
<dbReference type="CDD" id="cd22249">
    <property type="entry name" value="UDM1_RNF168_RNF169-like"/>
    <property type="match status" value="1"/>
</dbReference>
<feature type="compositionally biased region" description="Polar residues" evidence="1">
    <location>
        <begin position="115"/>
        <end position="131"/>
    </location>
</feature>
<dbReference type="SUPFAM" id="SSF54236">
    <property type="entry name" value="Ubiquitin-like"/>
    <property type="match status" value="1"/>
</dbReference>
<dbReference type="KEGG" id="slb:AWJ20_4039"/>
<evidence type="ECO:0000259" key="2">
    <source>
        <dbReference type="PROSITE" id="PS50033"/>
    </source>
</evidence>
<dbReference type="OrthoDB" id="3980783at2759"/>
<proteinExistence type="predicted"/>
<keyword evidence="4" id="KW-1185">Reference proteome</keyword>
<feature type="compositionally biased region" description="Basic and acidic residues" evidence="1">
    <location>
        <begin position="581"/>
        <end position="593"/>
    </location>
</feature>
<reference evidence="3 4" key="1">
    <citation type="submission" date="2016-02" db="EMBL/GenBank/DDBJ databases">
        <title>Complete genome sequence and transcriptome regulation of the pentose utilising yeast Sugiyamaella lignohabitans.</title>
        <authorList>
            <person name="Bellasio M."/>
            <person name="Peymann A."/>
            <person name="Valli M."/>
            <person name="Sipitzky M."/>
            <person name="Graf A."/>
            <person name="Sauer M."/>
            <person name="Marx H."/>
            <person name="Mattanovich D."/>
        </authorList>
    </citation>
    <scope>NUCLEOTIDE SEQUENCE [LARGE SCALE GENOMIC DNA]</scope>
    <source>
        <strain evidence="3 4">CBS 10342</strain>
    </source>
</reference>
<dbReference type="PANTHER" id="PTHR46424">
    <property type="entry name" value="UBX DOMAIN-CONTAINING PROTEIN 4"/>
    <property type="match status" value="1"/>
</dbReference>
<dbReference type="Gene3D" id="3.10.20.90">
    <property type="entry name" value="Phosphatidylinositol 3-kinase Catalytic Subunit, Chain A, domain 1"/>
    <property type="match status" value="1"/>
</dbReference>
<feature type="region of interest" description="Disordered" evidence="1">
    <location>
        <begin position="334"/>
        <end position="366"/>
    </location>
</feature>
<dbReference type="AlphaFoldDB" id="A0A167C5C8"/>
<feature type="compositionally biased region" description="Low complexity" evidence="1">
    <location>
        <begin position="563"/>
        <end position="575"/>
    </location>
</feature>
<feature type="region of interest" description="Disordered" evidence="1">
    <location>
        <begin position="165"/>
        <end position="302"/>
    </location>
</feature>
<feature type="compositionally biased region" description="Low complexity" evidence="1">
    <location>
        <begin position="271"/>
        <end position="297"/>
    </location>
</feature>
<accession>A0A167C5C8</accession>
<evidence type="ECO:0000256" key="1">
    <source>
        <dbReference type="SAM" id="MobiDB-lite"/>
    </source>
</evidence>
<feature type="domain" description="UBX" evidence="2">
    <location>
        <begin position="370"/>
        <end position="448"/>
    </location>
</feature>
<dbReference type="Pfam" id="PF23187">
    <property type="entry name" value="UBX7_N"/>
    <property type="match status" value="1"/>
</dbReference>
<dbReference type="SMART" id="SM00166">
    <property type="entry name" value="UBX"/>
    <property type="match status" value="1"/>
</dbReference>
<protein>
    <submittedName>
        <fullName evidence="3">Ubx7p</fullName>
    </submittedName>
</protein>
<feature type="region of interest" description="Disordered" evidence="1">
    <location>
        <begin position="112"/>
        <end position="144"/>
    </location>
</feature>
<dbReference type="EMBL" id="CP014500">
    <property type="protein sequence ID" value="ANB11236.1"/>
    <property type="molecule type" value="Genomic_DNA"/>
</dbReference>
<gene>
    <name evidence="3" type="primary">UBX7</name>
    <name evidence="3" type="ORF">AWJ20_4039</name>
</gene>
<evidence type="ECO:0000313" key="3">
    <source>
        <dbReference type="EMBL" id="ANB11236.1"/>
    </source>
</evidence>
<evidence type="ECO:0000313" key="4">
    <source>
        <dbReference type="Proteomes" id="UP000189580"/>
    </source>
</evidence>
<organism evidence="3 4">
    <name type="scientific">Sugiyamaella lignohabitans</name>
    <dbReference type="NCBI Taxonomy" id="796027"/>
    <lineage>
        <taxon>Eukaryota</taxon>
        <taxon>Fungi</taxon>
        <taxon>Dikarya</taxon>
        <taxon>Ascomycota</taxon>
        <taxon>Saccharomycotina</taxon>
        <taxon>Dipodascomycetes</taxon>
        <taxon>Dipodascales</taxon>
        <taxon>Trichomonascaceae</taxon>
        <taxon>Sugiyamaella</taxon>
    </lineage>
</organism>
<feature type="compositionally biased region" description="Low complexity" evidence="1">
    <location>
        <begin position="165"/>
        <end position="194"/>
    </location>
</feature>
<dbReference type="PROSITE" id="PS50033">
    <property type="entry name" value="UBX"/>
    <property type="match status" value="1"/>
</dbReference>
<feature type="compositionally biased region" description="Low complexity" evidence="1">
    <location>
        <begin position="213"/>
        <end position="256"/>
    </location>
</feature>
<feature type="compositionally biased region" description="Polar residues" evidence="1">
    <location>
        <begin position="195"/>
        <end position="205"/>
    </location>
</feature>